<evidence type="ECO:0000313" key="7">
    <source>
        <dbReference type="Proteomes" id="UP000694409"/>
    </source>
</evidence>
<dbReference type="GO" id="GO:0000139">
    <property type="term" value="C:Golgi membrane"/>
    <property type="evidence" value="ECO:0007669"/>
    <property type="project" value="InterPro"/>
</dbReference>
<dbReference type="InterPro" id="IPR030225">
    <property type="entry name" value="SCAP"/>
</dbReference>
<reference evidence="6" key="2">
    <citation type="submission" date="2025-09" db="UniProtKB">
        <authorList>
            <consortium name="Ensembl"/>
        </authorList>
    </citation>
    <scope>IDENTIFICATION</scope>
</reference>
<evidence type="ECO:0000256" key="4">
    <source>
        <dbReference type="ARBA" id="ARBA00023136"/>
    </source>
</evidence>
<proteinExistence type="predicted"/>
<dbReference type="Proteomes" id="UP000694409">
    <property type="component" value="Unassembled WGS sequence"/>
</dbReference>
<evidence type="ECO:0000256" key="2">
    <source>
        <dbReference type="ARBA" id="ARBA00004308"/>
    </source>
</evidence>
<evidence type="ECO:0000256" key="1">
    <source>
        <dbReference type="ARBA" id="ARBA00004240"/>
    </source>
</evidence>
<feature type="compositionally biased region" description="Basic and acidic residues" evidence="5">
    <location>
        <begin position="72"/>
        <end position="82"/>
    </location>
</feature>
<keyword evidence="7" id="KW-1185">Reference proteome</keyword>
<comment type="subcellular location">
    <subcellularLocation>
        <location evidence="2">Endomembrane system</location>
    </subcellularLocation>
    <subcellularLocation>
        <location evidence="1">Endoplasmic reticulum</location>
    </subcellularLocation>
</comment>
<name>A0A8C9MQQ3_SERCA</name>
<dbReference type="GO" id="GO:0005789">
    <property type="term" value="C:endoplasmic reticulum membrane"/>
    <property type="evidence" value="ECO:0007669"/>
    <property type="project" value="InterPro"/>
</dbReference>
<dbReference type="PANTHER" id="PTHR46378:SF1">
    <property type="entry name" value="STEROL REGULATORY ELEMENT-BINDING PROTEIN CLEAVAGE-ACTIVATING PROTEIN"/>
    <property type="match status" value="1"/>
</dbReference>
<dbReference type="Ensembl" id="ENSSCAT00000007843.1">
    <property type="protein sequence ID" value="ENSSCAP00000006889.1"/>
    <property type="gene ID" value="ENSSCAG00000005351.1"/>
</dbReference>
<keyword evidence="4" id="KW-0472">Membrane</keyword>
<reference evidence="6" key="1">
    <citation type="submission" date="2025-08" db="UniProtKB">
        <authorList>
            <consortium name="Ensembl"/>
        </authorList>
    </citation>
    <scope>IDENTIFICATION</scope>
</reference>
<dbReference type="AlphaFoldDB" id="A0A8C9MQQ3"/>
<dbReference type="PANTHER" id="PTHR46378">
    <property type="entry name" value="STEROL REGULATORY ELEMENT-BINDING PROTEIN CLEAVAGE-ACTIVATING PROTEIN"/>
    <property type="match status" value="1"/>
</dbReference>
<feature type="region of interest" description="Disordered" evidence="5">
    <location>
        <begin position="56"/>
        <end position="82"/>
    </location>
</feature>
<evidence type="ECO:0000256" key="5">
    <source>
        <dbReference type="SAM" id="MobiDB-lite"/>
    </source>
</evidence>
<feature type="region of interest" description="Disordered" evidence="5">
    <location>
        <begin position="174"/>
        <end position="199"/>
    </location>
</feature>
<evidence type="ECO:0000256" key="3">
    <source>
        <dbReference type="ARBA" id="ARBA00022824"/>
    </source>
</evidence>
<keyword evidence="3" id="KW-0256">Endoplasmic reticulum</keyword>
<dbReference type="GO" id="GO:0045540">
    <property type="term" value="P:regulation of cholesterol biosynthetic process"/>
    <property type="evidence" value="ECO:0007669"/>
    <property type="project" value="TreeGrafter"/>
</dbReference>
<accession>A0A8C9MQQ3</accession>
<protein>
    <submittedName>
        <fullName evidence="6">Uncharacterized protein</fullName>
    </submittedName>
</protein>
<dbReference type="GO" id="GO:0032936">
    <property type="term" value="C:SREBP-SCAP complex"/>
    <property type="evidence" value="ECO:0007669"/>
    <property type="project" value="TreeGrafter"/>
</dbReference>
<organism evidence="6 7">
    <name type="scientific">Serinus canaria</name>
    <name type="common">Island canary</name>
    <name type="synonym">Fringilla canaria</name>
    <dbReference type="NCBI Taxonomy" id="9135"/>
    <lineage>
        <taxon>Eukaryota</taxon>
        <taxon>Metazoa</taxon>
        <taxon>Chordata</taxon>
        <taxon>Craniata</taxon>
        <taxon>Vertebrata</taxon>
        <taxon>Euteleostomi</taxon>
        <taxon>Archelosauria</taxon>
        <taxon>Archosauria</taxon>
        <taxon>Dinosauria</taxon>
        <taxon>Saurischia</taxon>
        <taxon>Theropoda</taxon>
        <taxon>Coelurosauria</taxon>
        <taxon>Aves</taxon>
        <taxon>Neognathae</taxon>
        <taxon>Neoaves</taxon>
        <taxon>Telluraves</taxon>
        <taxon>Australaves</taxon>
        <taxon>Passeriformes</taxon>
        <taxon>Passeroidea</taxon>
        <taxon>Fringillidae</taxon>
        <taxon>Carduelinae</taxon>
        <taxon>Serinus</taxon>
    </lineage>
</organism>
<sequence length="199" mass="20949">MTLTERLRQRISGAFYSHGLLCASYPIPIILFTSPCACVSPLLKLPLPGTGPVEFSTPLKDYAPPGGQGLQHGEHGERPDWRDIPIPGGGDWPGERAGAHQVRGVHARGPGGETAHRPRWELVHHEEHGHGAGDHPHRVLHPGPGHPGVLPLCRGGAGVRLLPADVLLHHRAVHRHPPHGGGQGARPGGGGGHSPATPP</sequence>
<evidence type="ECO:0000313" key="6">
    <source>
        <dbReference type="Ensembl" id="ENSSCAP00000006889.1"/>
    </source>
</evidence>
<dbReference type="GO" id="GO:0032933">
    <property type="term" value="P:SREBP signaling pathway"/>
    <property type="evidence" value="ECO:0007669"/>
    <property type="project" value="InterPro"/>
</dbReference>
<dbReference type="GeneTree" id="ENSGT00940000171891"/>
<feature type="compositionally biased region" description="Gly residues" evidence="5">
    <location>
        <begin position="179"/>
        <end position="193"/>
    </location>
</feature>
<dbReference type="GO" id="GO:0032934">
    <property type="term" value="F:sterol binding"/>
    <property type="evidence" value="ECO:0007669"/>
    <property type="project" value="InterPro"/>
</dbReference>